<protein>
    <submittedName>
        <fullName evidence="1">Uncharacterized protein</fullName>
    </submittedName>
</protein>
<keyword evidence="2" id="KW-1185">Reference proteome</keyword>
<sequence>MYRVAEKYGRLIWRFCFKFEVISFLFHIRVIRCQMLFLLNCNSFGSIEVCNGGLTANLLCAPLALDYRLQ</sequence>
<proteinExistence type="predicted"/>
<dbReference type="AlphaFoldDB" id="A0A016U4Z8"/>
<organism evidence="1 2">
    <name type="scientific">Ancylostoma ceylanicum</name>
    <dbReference type="NCBI Taxonomy" id="53326"/>
    <lineage>
        <taxon>Eukaryota</taxon>
        <taxon>Metazoa</taxon>
        <taxon>Ecdysozoa</taxon>
        <taxon>Nematoda</taxon>
        <taxon>Chromadorea</taxon>
        <taxon>Rhabditida</taxon>
        <taxon>Rhabditina</taxon>
        <taxon>Rhabditomorpha</taxon>
        <taxon>Strongyloidea</taxon>
        <taxon>Ancylostomatidae</taxon>
        <taxon>Ancylostomatinae</taxon>
        <taxon>Ancylostoma</taxon>
    </lineage>
</organism>
<gene>
    <name evidence="1" type="primary">Acey_s0057.g2833</name>
    <name evidence="1" type="ORF">Y032_0057g2833</name>
</gene>
<dbReference type="EMBL" id="JARK01001393">
    <property type="protein sequence ID" value="EYC10230.1"/>
    <property type="molecule type" value="Genomic_DNA"/>
</dbReference>
<evidence type="ECO:0000313" key="2">
    <source>
        <dbReference type="Proteomes" id="UP000024635"/>
    </source>
</evidence>
<dbReference type="Proteomes" id="UP000024635">
    <property type="component" value="Unassembled WGS sequence"/>
</dbReference>
<name>A0A016U4Z8_9BILA</name>
<comment type="caution">
    <text evidence="1">The sequence shown here is derived from an EMBL/GenBank/DDBJ whole genome shotgun (WGS) entry which is preliminary data.</text>
</comment>
<accession>A0A016U4Z8</accession>
<evidence type="ECO:0000313" key="1">
    <source>
        <dbReference type="EMBL" id="EYC10230.1"/>
    </source>
</evidence>
<reference evidence="2" key="1">
    <citation type="journal article" date="2015" name="Nat. Genet.">
        <title>The genome and transcriptome of the zoonotic hookworm Ancylostoma ceylanicum identify infection-specific gene families.</title>
        <authorList>
            <person name="Schwarz E.M."/>
            <person name="Hu Y."/>
            <person name="Antoshechkin I."/>
            <person name="Miller M.M."/>
            <person name="Sternberg P.W."/>
            <person name="Aroian R.V."/>
        </authorList>
    </citation>
    <scope>NUCLEOTIDE SEQUENCE</scope>
    <source>
        <strain evidence="2">HY135</strain>
    </source>
</reference>